<keyword evidence="1" id="KW-0175">Coiled coil</keyword>
<sequence length="192" mass="20876">MKREDLKAIGLTDEQVDKIMAENGKDVEKHKTEAETAKTVLSQTKTQLDEANSKIEEFKGLDVDGIKAAAEKYKTDFEKAQADHKIELDRIAYTSASEKFIDSLKPKDGLSRNAILAEFAKKEFKLDGDNFQGASEWAETFKKDNAAHFSDGNDGSSTSVSSGREHGDSLSGSIDKFVSAAMSGAGLSTESK</sequence>
<feature type="coiled-coil region" evidence="1">
    <location>
        <begin position="34"/>
        <end position="61"/>
    </location>
</feature>
<evidence type="ECO:0000313" key="3">
    <source>
        <dbReference type="EMBL" id="QIB68259.1"/>
    </source>
</evidence>
<dbReference type="EMBL" id="CP048649">
    <property type="protein sequence ID" value="QIB68259.1"/>
    <property type="molecule type" value="Genomic_DNA"/>
</dbReference>
<name>A0A858BSS0_9FIRM</name>
<evidence type="ECO:0000313" key="4">
    <source>
        <dbReference type="Proteomes" id="UP000466848"/>
    </source>
</evidence>
<evidence type="ECO:0000256" key="1">
    <source>
        <dbReference type="SAM" id="Coils"/>
    </source>
</evidence>
<protein>
    <recommendedName>
        <fullName evidence="5">Phage minor structural protein GP20</fullName>
    </recommendedName>
</protein>
<feature type="compositionally biased region" description="Polar residues" evidence="2">
    <location>
        <begin position="153"/>
        <end position="162"/>
    </location>
</feature>
<proteinExistence type="predicted"/>
<dbReference type="Proteomes" id="UP000466848">
    <property type="component" value="Chromosome"/>
</dbReference>
<reference evidence="3 4" key="1">
    <citation type="submission" date="2020-02" db="EMBL/GenBank/DDBJ databases">
        <authorList>
            <person name="Kim Y.B."/>
            <person name="Roh S.W."/>
        </authorList>
    </citation>
    <scope>NUCLEOTIDE SEQUENCE [LARGE SCALE GENOMIC DNA]</scope>
    <source>
        <strain evidence="3 4">DSM 103574</strain>
    </source>
</reference>
<dbReference type="KEGG" id="abut:Ami103574_02545"/>
<organism evidence="3 4">
    <name type="scientific">Aminipila butyrica</name>
    <dbReference type="NCBI Taxonomy" id="433296"/>
    <lineage>
        <taxon>Bacteria</taxon>
        <taxon>Bacillati</taxon>
        <taxon>Bacillota</taxon>
        <taxon>Clostridia</taxon>
        <taxon>Peptostreptococcales</taxon>
        <taxon>Anaerovoracaceae</taxon>
        <taxon>Aminipila</taxon>
    </lineage>
</organism>
<dbReference type="InterPro" id="IPR009636">
    <property type="entry name" value="SCAF"/>
</dbReference>
<feature type="region of interest" description="Disordered" evidence="2">
    <location>
        <begin position="146"/>
        <end position="171"/>
    </location>
</feature>
<evidence type="ECO:0008006" key="5">
    <source>
        <dbReference type="Google" id="ProtNLM"/>
    </source>
</evidence>
<keyword evidence="4" id="KW-1185">Reference proteome</keyword>
<dbReference type="RefSeq" id="WP_163065179.1">
    <property type="nucleotide sequence ID" value="NZ_CP048649.1"/>
</dbReference>
<evidence type="ECO:0000256" key="2">
    <source>
        <dbReference type="SAM" id="MobiDB-lite"/>
    </source>
</evidence>
<dbReference type="AlphaFoldDB" id="A0A858BSS0"/>
<accession>A0A858BSS0</accession>
<dbReference type="Pfam" id="PF06810">
    <property type="entry name" value="Phage_scaffold"/>
    <property type="match status" value="1"/>
</dbReference>
<gene>
    <name evidence="3" type="ORF">Ami103574_02545</name>
</gene>